<name>A0A1H5T1X0_XYLRU</name>
<dbReference type="RefSeq" id="WP_103915230.1">
    <property type="nucleotide sequence ID" value="NZ_FNUV01000002.1"/>
</dbReference>
<dbReference type="InterPro" id="IPR023353">
    <property type="entry name" value="LemA-like_dom_sf"/>
</dbReference>
<evidence type="ECO:0000256" key="3">
    <source>
        <dbReference type="ARBA" id="ARBA00022692"/>
    </source>
</evidence>
<dbReference type="SUPFAM" id="SSF140478">
    <property type="entry name" value="LemA-like"/>
    <property type="match status" value="1"/>
</dbReference>
<dbReference type="EMBL" id="FNUV01000002">
    <property type="protein sequence ID" value="SEF56800.1"/>
    <property type="molecule type" value="Genomic_DNA"/>
</dbReference>
<comment type="subcellular location">
    <subcellularLocation>
        <location evidence="1">Membrane</location>
        <topology evidence="1">Single-pass membrane protein</topology>
    </subcellularLocation>
</comment>
<dbReference type="GO" id="GO:0016020">
    <property type="term" value="C:membrane"/>
    <property type="evidence" value="ECO:0007669"/>
    <property type="project" value="UniProtKB-SubCell"/>
</dbReference>
<accession>A0A1H5T1X0</accession>
<dbReference type="PANTHER" id="PTHR34478">
    <property type="entry name" value="PROTEIN LEMA"/>
    <property type="match status" value="1"/>
</dbReference>
<evidence type="ECO:0000256" key="5">
    <source>
        <dbReference type="ARBA" id="ARBA00023136"/>
    </source>
</evidence>
<proteinExistence type="inferred from homology"/>
<gene>
    <name evidence="6" type="ORF">SAMN05216354_0823</name>
</gene>
<keyword evidence="3" id="KW-0812">Transmembrane</keyword>
<keyword evidence="5" id="KW-0472">Membrane</keyword>
<comment type="similarity">
    <text evidence="2">Belongs to the LemA family.</text>
</comment>
<dbReference type="InterPro" id="IPR007156">
    <property type="entry name" value="MamQ_LemA"/>
</dbReference>
<dbReference type="PANTHER" id="PTHR34478:SF1">
    <property type="entry name" value="PROTEIN LEMA"/>
    <property type="match status" value="1"/>
</dbReference>
<protein>
    <submittedName>
        <fullName evidence="6">LemA protein</fullName>
    </submittedName>
</protein>
<evidence type="ECO:0000313" key="7">
    <source>
        <dbReference type="Proteomes" id="UP000236735"/>
    </source>
</evidence>
<dbReference type="AlphaFoldDB" id="A0A1H5T1X0"/>
<evidence type="ECO:0000256" key="2">
    <source>
        <dbReference type="ARBA" id="ARBA00008854"/>
    </source>
</evidence>
<evidence type="ECO:0000256" key="4">
    <source>
        <dbReference type="ARBA" id="ARBA00022989"/>
    </source>
</evidence>
<dbReference type="Pfam" id="PF04011">
    <property type="entry name" value="LemA"/>
    <property type="match status" value="1"/>
</dbReference>
<organism evidence="6 7">
    <name type="scientific">Xylanibacter ruminicola</name>
    <name type="common">Prevotella ruminicola</name>
    <dbReference type="NCBI Taxonomy" id="839"/>
    <lineage>
        <taxon>Bacteria</taxon>
        <taxon>Pseudomonadati</taxon>
        <taxon>Bacteroidota</taxon>
        <taxon>Bacteroidia</taxon>
        <taxon>Bacteroidales</taxon>
        <taxon>Prevotellaceae</taxon>
        <taxon>Xylanibacter</taxon>
    </lineage>
</organism>
<reference evidence="6 7" key="1">
    <citation type="submission" date="2016-10" db="EMBL/GenBank/DDBJ databases">
        <authorList>
            <person name="de Groot N.N."/>
        </authorList>
    </citation>
    <scope>NUCLEOTIDE SEQUENCE [LARGE SCALE GENOMIC DNA]</scope>
    <source>
        <strain evidence="6 7">AR32</strain>
    </source>
</reference>
<evidence type="ECO:0000256" key="1">
    <source>
        <dbReference type="ARBA" id="ARBA00004167"/>
    </source>
</evidence>
<dbReference type="Proteomes" id="UP000236735">
    <property type="component" value="Unassembled WGS sequence"/>
</dbReference>
<evidence type="ECO:0000313" key="6">
    <source>
        <dbReference type="EMBL" id="SEF56800.1"/>
    </source>
</evidence>
<sequence>MSTALIIIIVLAVIVIGYFISSQRSLVNLDELCKNALSQIEVQLNSRWDAVLALAKMAAQYSQHESETLIKVIEQRRGEQVNTPEAVNEQQSALGQVMGRLIAIGEAYPDLKAADLFKETQEGVKQYEENVRMSRMIYNDTATKMNRMVRQWPSSIVASMLHFDQKEYLKVDEEQKKSYPNLDEAFKK</sequence>
<keyword evidence="4" id="KW-1133">Transmembrane helix</keyword>
<dbReference type="Gene3D" id="1.20.1440.20">
    <property type="entry name" value="LemA-like domain"/>
    <property type="match status" value="1"/>
</dbReference>